<dbReference type="AlphaFoldDB" id="A0A168M0A9"/>
<keyword evidence="2" id="KW-1185">Reference proteome</keyword>
<gene>
    <name evidence="1" type="ORF">CP97_14659</name>
</gene>
<sequence length="43" mass="4894">MRCIDGAKWETAQREAELSNLSQQIDALSPNRARLRYSKSNDA</sequence>
<dbReference type="EMBL" id="CP011310">
    <property type="protein sequence ID" value="ANC50345.1"/>
    <property type="molecule type" value="Genomic_DNA"/>
</dbReference>
<evidence type="ECO:0000313" key="1">
    <source>
        <dbReference type="EMBL" id="ANC50345.1"/>
    </source>
</evidence>
<proteinExistence type="predicted"/>
<name>A0A168M0A9_9SPHN</name>
<dbReference type="Proteomes" id="UP000059113">
    <property type="component" value="Chromosome"/>
</dbReference>
<dbReference type="KEGG" id="ery:CP97_14659"/>
<protein>
    <submittedName>
        <fullName evidence="1">Uncharacterized protein</fullName>
    </submittedName>
</protein>
<evidence type="ECO:0000313" key="2">
    <source>
        <dbReference type="Proteomes" id="UP000059113"/>
    </source>
</evidence>
<reference evidence="1 2" key="1">
    <citation type="journal article" date="2015" name="Int. J. Syst. Evol. Microbiol.">
        <title>Erythrobacter atlanticus sp. nov., a bacterium from ocean sediment able to degrade polycyclic aromatic hydrocarbons.</title>
        <authorList>
            <person name="Zhuang L."/>
            <person name="Liu Y."/>
            <person name="Wang L."/>
            <person name="Wang W."/>
            <person name="Shao Z."/>
        </authorList>
    </citation>
    <scope>NUCLEOTIDE SEQUENCE [LARGE SCALE GENOMIC DNA]</scope>
    <source>
        <strain evidence="2">s21-N3</strain>
    </source>
</reference>
<organism evidence="1 2">
    <name type="scientific">Aurantiacibacter atlanticus</name>
    <dbReference type="NCBI Taxonomy" id="1648404"/>
    <lineage>
        <taxon>Bacteria</taxon>
        <taxon>Pseudomonadati</taxon>
        <taxon>Pseudomonadota</taxon>
        <taxon>Alphaproteobacteria</taxon>
        <taxon>Sphingomonadales</taxon>
        <taxon>Erythrobacteraceae</taxon>
        <taxon>Aurantiacibacter</taxon>
    </lineage>
</organism>
<reference evidence="2" key="2">
    <citation type="submission" date="2015-04" db="EMBL/GenBank/DDBJ databases">
        <title>The complete genome sequence of Erythrobacter sp. s21-N3.</title>
        <authorList>
            <person name="Zhuang L."/>
            <person name="Liu Y."/>
            <person name="Shao Z."/>
        </authorList>
    </citation>
    <scope>NUCLEOTIDE SEQUENCE [LARGE SCALE GENOMIC DNA]</scope>
    <source>
        <strain evidence="2">s21-N3</strain>
    </source>
</reference>
<dbReference type="STRING" id="1648404.CP97_14659"/>
<accession>A0A168M0A9</accession>